<feature type="region of interest" description="Disordered" evidence="1">
    <location>
        <begin position="1"/>
        <end position="24"/>
    </location>
</feature>
<evidence type="ECO:0000313" key="4">
    <source>
        <dbReference type="Proteomes" id="UP000663853"/>
    </source>
</evidence>
<name>A0A8H2XDM5_9AGAM</name>
<dbReference type="EMBL" id="CAJMXA010000242">
    <property type="protein sequence ID" value="CAE6422560.1"/>
    <property type="molecule type" value="Genomic_DNA"/>
</dbReference>
<dbReference type="InterPro" id="IPR001810">
    <property type="entry name" value="F-box_dom"/>
</dbReference>
<feature type="compositionally biased region" description="Basic residues" evidence="1">
    <location>
        <begin position="7"/>
        <end position="24"/>
    </location>
</feature>
<evidence type="ECO:0000256" key="1">
    <source>
        <dbReference type="SAM" id="MobiDB-lite"/>
    </source>
</evidence>
<feature type="region of interest" description="Disordered" evidence="1">
    <location>
        <begin position="414"/>
        <end position="457"/>
    </location>
</feature>
<dbReference type="PROSITE" id="PS50181">
    <property type="entry name" value="FBOX"/>
    <property type="match status" value="1"/>
</dbReference>
<evidence type="ECO:0000259" key="2">
    <source>
        <dbReference type="PROSITE" id="PS50181"/>
    </source>
</evidence>
<reference evidence="3" key="1">
    <citation type="submission" date="2021-01" db="EMBL/GenBank/DDBJ databases">
        <authorList>
            <person name="Kaushik A."/>
        </authorList>
    </citation>
    <scope>NUCLEOTIDE SEQUENCE</scope>
    <source>
        <strain evidence="3">AG6-10EEA</strain>
    </source>
</reference>
<dbReference type="InterPro" id="IPR036047">
    <property type="entry name" value="F-box-like_dom_sf"/>
</dbReference>
<feature type="domain" description="F-box" evidence="2">
    <location>
        <begin position="26"/>
        <end position="75"/>
    </location>
</feature>
<dbReference type="AlphaFoldDB" id="A0A8H2XDM5"/>
<proteinExistence type="predicted"/>
<feature type="compositionally biased region" description="Low complexity" evidence="1">
    <location>
        <begin position="331"/>
        <end position="342"/>
    </location>
</feature>
<comment type="caution">
    <text evidence="3">The sequence shown here is derived from an EMBL/GenBank/DDBJ whole genome shotgun (WGS) entry which is preliminary data.</text>
</comment>
<evidence type="ECO:0000313" key="3">
    <source>
        <dbReference type="EMBL" id="CAE6422560.1"/>
    </source>
</evidence>
<dbReference type="SUPFAM" id="SSF81383">
    <property type="entry name" value="F-box domain"/>
    <property type="match status" value="1"/>
</dbReference>
<organism evidence="3 4">
    <name type="scientific">Rhizoctonia solani</name>
    <dbReference type="NCBI Taxonomy" id="456999"/>
    <lineage>
        <taxon>Eukaryota</taxon>
        <taxon>Fungi</taxon>
        <taxon>Dikarya</taxon>
        <taxon>Basidiomycota</taxon>
        <taxon>Agaricomycotina</taxon>
        <taxon>Agaricomycetes</taxon>
        <taxon>Cantharellales</taxon>
        <taxon>Ceratobasidiaceae</taxon>
        <taxon>Rhizoctonia</taxon>
    </lineage>
</organism>
<feature type="region of interest" description="Disordered" evidence="1">
    <location>
        <begin position="319"/>
        <end position="350"/>
    </location>
</feature>
<protein>
    <recommendedName>
        <fullName evidence="2">F-box domain-containing protein</fullName>
    </recommendedName>
</protein>
<sequence length="730" mass="83502">MYEEHPPRKRTRTKARASKRGKKAKLGRLLDMPPEVFNEIANHLLPMDLLSLARSNKFFRKVFMSRSSQHIWIRALGNLPDLPPCPPELNVPAYVSLIFSKTCSSCGARVLRRMDPYLYVRLCNSCRDEQLFEMSLFTPLCAFLPKSDVINHPRPGFVYTLESEFQKIKAAAEKDQDEDAFTKWQEERIAEIERRQEHGDMLEEYLNLMEEEREMELDDLKQQRHNQIEARLLKEGWSLQDMASSPNNSAEWHKRTWQPKPITDRVWANLYPKLVPLLKSNRAYHDRVEKESRRRARIKKLRGLADSIRQALPPLVHLTLKPPEDNETTGSSAPPARASSVPEYPDKNVDQPFPAMTELLTWPMIKNIVDDDTSPEDAETRFGEVRAEFDQAVVEWREKIEQDLVEIWHAGRDEDREDQVESSTRKGKGKAVKQTAKTNTRGSRGRTAVASKSTAGPASHSVELVLPDFVATFTKPDGTTTTNLSDLSPNLQLLLRADTLFKSSQYSRDYAYPGIVPRAAPFCVILGGPDELMYGERWDAGLFKRDDETSAVAKELLALAGRSEASVAEMEALGGNFRCGGCNRTLTDTWYDLVRHYATEQGRWRQAQEKIKAEPKAGFVFNNTHDLRPGNPRPFAHFMTPQAASDYTIENSTHDMPMMTCMRCEKMGIQARYFHTLHPNIGSSMIEHLHDVHGVTGPRIGFDFKHWEHDVQFLDPFESDEDDFDSEELL</sequence>
<dbReference type="Proteomes" id="UP000663853">
    <property type="component" value="Unassembled WGS sequence"/>
</dbReference>
<gene>
    <name evidence="3" type="ORF">RDB_LOCUS14371</name>
</gene>
<accession>A0A8H2XDM5</accession>